<keyword evidence="8" id="KW-0520">NAD</keyword>
<dbReference type="NCBIfam" id="NF001299">
    <property type="entry name" value="PRK00241.1"/>
    <property type="match status" value="1"/>
</dbReference>
<protein>
    <recommendedName>
        <fullName evidence="4">NAD(+) diphosphatase</fullName>
        <ecNumber evidence="4">3.6.1.22</ecNumber>
    </recommendedName>
</protein>
<dbReference type="SUPFAM" id="SSF55811">
    <property type="entry name" value="Nudix"/>
    <property type="match status" value="1"/>
</dbReference>
<evidence type="ECO:0000256" key="9">
    <source>
        <dbReference type="ARBA" id="ARBA00023679"/>
    </source>
</evidence>
<dbReference type="STRING" id="1122214.Mame_01486"/>
<dbReference type="PANTHER" id="PTHR42904">
    <property type="entry name" value="NUDIX HYDROLASE, NUDC SUBFAMILY"/>
    <property type="match status" value="1"/>
</dbReference>
<dbReference type="InterPro" id="IPR015797">
    <property type="entry name" value="NUDIX_hydrolase-like_dom_sf"/>
</dbReference>
<comment type="cofactor">
    <cofactor evidence="2">
        <name>Zn(2+)</name>
        <dbReference type="ChEBI" id="CHEBI:29105"/>
    </cofactor>
</comment>
<evidence type="ECO:0000256" key="4">
    <source>
        <dbReference type="ARBA" id="ARBA00012381"/>
    </source>
</evidence>
<dbReference type="GO" id="GO:0005829">
    <property type="term" value="C:cytosol"/>
    <property type="evidence" value="ECO:0007669"/>
    <property type="project" value="TreeGrafter"/>
</dbReference>
<accession>A0A1U9YZH9</accession>
<dbReference type="EC" id="3.6.1.22" evidence="4"/>
<evidence type="ECO:0000313" key="11">
    <source>
        <dbReference type="EMBL" id="AQZ50845.1"/>
    </source>
</evidence>
<dbReference type="EMBL" id="CP020330">
    <property type="protein sequence ID" value="AQZ50845.1"/>
    <property type="molecule type" value="Genomic_DNA"/>
</dbReference>
<dbReference type="CDD" id="cd03429">
    <property type="entry name" value="NUDIX_NADH_pyrophosphatase_Nudt13"/>
    <property type="match status" value="1"/>
</dbReference>
<keyword evidence="12" id="KW-1185">Reference proteome</keyword>
<evidence type="ECO:0000256" key="1">
    <source>
        <dbReference type="ARBA" id="ARBA00001946"/>
    </source>
</evidence>
<name>A0A1U9YZH9_9HYPH</name>
<dbReference type="InterPro" id="IPR049734">
    <property type="entry name" value="NudC-like_C"/>
</dbReference>
<evidence type="ECO:0000259" key="10">
    <source>
        <dbReference type="PROSITE" id="PS51462"/>
    </source>
</evidence>
<dbReference type="GO" id="GO:0046872">
    <property type="term" value="F:metal ion binding"/>
    <property type="evidence" value="ECO:0007669"/>
    <property type="project" value="UniProtKB-KW"/>
</dbReference>
<keyword evidence="6 11" id="KW-0378">Hydrolase</keyword>
<dbReference type="GO" id="GO:0110153">
    <property type="term" value="F:RNA NAD-cap (NMN-forming) hydrolase activity"/>
    <property type="evidence" value="ECO:0007669"/>
    <property type="project" value="RHEA"/>
</dbReference>
<dbReference type="Gene3D" id="3.90.79.20">
    <property type="match status" value="1"/>
</dbReference>
<dbReference type="Proteomes" id="UP000191135">
    <property type="component" value="Chromosome"/>
</dbReference>
<dbReference type="Gene3D" id="3.90.79.10">
    <property type="entry name" value="Nucleoside Triphosphate Pyrophosphohydrolase"/>
    <property type="match status" value="1"/>
</dbReference>
<dbReference type="GO" id="GO:0035529">
    <property type="term" value="F:NADH pyrophosphatase activity"/>
    <property type="evidence" value="ECO:0007669"/>
    <property type="project" value="TreeGrafter"/>
</dbReference>
<dbReference type="InterPro" id="IPR000086">
    <property type="entry name" value="NUDIX_hydrolase_dom"/>
</dbReference>
<evidence type="ECO:0000256" key="6">
    <source>
        <dbReference type="ARBA" id="ARBA00022801"/>
    </source>
</evidence>
<dbReference type="InterPro" id="IPR020084">
    <property type="entry name" value="NUDIX_hydrolase_CS"/>
</dbReference>
<keyword evidence="7" id="KW-0460">Magnesium</keyword>
<dbReference type="KEGG" id="mmed:Mame_01486"/>
<comment type="cofactor">
    <cofactor evidence="1">
        <name>Mg(2+)</name>
        <dbReference type="ChEBI" id="CHEBI:18420"/>
    </cofactor>
</comment>
<evidence type="ECO:0000256" key="3">
    <source>
        <dbReference type="ARBA" id="ARBA00009595"/>
    </source>
</evidence>
<gene>
    <name evidence="11" type="primary">nudC</name>
    <name evidence="11" type="ORF">Mame_01486</name>
</gene>
<feature type="domain" description="Nudix hydrolase" evidence="10">
    <location>
        <begin position="177"/>
        <end position="311"/>
    </location>
</feature>
<dbReference type="RefSeq" id="WP_018065101.1">
    <property type="nucleotide sequence ID" value="NZ_AQWH01000010.1"/>
</dbReference>
<dbReference type="InterPro" id="IPR050241">
    <property type="entry name" value="NAD-cap_RNA_hydrolase_NudC"/>
</dbReference>
<dbReference type="Pfam" id="PF09297">
    <property type="entry name" value="Zn_ribbon_NUD"/>
    <property type="match status" value="1"/>
</dbReference>
<proteinExistence type="inferred from homology"/>
<evidence type="ECO:0000256" key="2">
    <source>
        <dbReference type="ARBA" id="ARBA00001947"/>
    </source>
</evidence>
<dbReference type="eggNOG" id="COG2816">
    <property type="taxonomic scope" value="Bacteria"/>
</dbReference>
<dbReference type="InterPro" id="IPR015376">
    <property type="entry name" value="Znr_NADH_PPase"/>
</dbReference>
<evidence type="ECO:0000256" key="7">
    <source>
        <dbReference type="ARBA" id="ARBA00022842"/>
    </source>
</evidence>
<evidence type="ECO:0000256" key="8">
    <source>
        <dbReference type="ARBA" id="ARBA00023027"/>
    </source>
</evidence>
<comment type="similarity">
    <text evidence="3">Belongs to the Nudix hydrolase family. NudC subfamily.</text>
</comment>
<evidence type="ECO:0000313" key="12">
    <source>
        <dbReference type="Proteomes" id="UP000191135"/>
    </source>
</evidence>
<dbReference type="PROSITE" id="PS51462">
    <property type="entry name" value="NUDIX"/>
    <property type="match status" value="1"/>
</dbReference>
<dbReference type="PROSITE" id="PS00893">
    <property type="entry name" value="NUDIX_BOX"/>
    <property type="match status" value="1"/>
</dbReference>
<organism evidence="11 12">
    <name type="scientific">Martelella mediterranea DSM 17316</name>
    <dbReference type="NCBI Taxonomy" id="1122214"/>
    <lineage>
        <taxon>Bacteria</taxon>
        <taxon>Pseudomonadati</taxon>
        <taxon>Pseudomonadota</taxon>
        <taxon>Alphaproteobacteria</taxon>
        <taxon>Hyphomicrobiales</taxon>
        <taxon>Aurantimonadaceae</taxon>
        <taxon>Martelella</taxon>
    </lineage>
</organism>
<dbReference type="Pfam" id="PF09296">
    <property type="entry name" value="NUDIX-like"/>
    <property type="match status" value="1"/>
</dbReference>
<dbReference type="PANTHER" id="PTHR42904:SF6">
    <property type="entry name" value="NAD-CAPPED RNA HYDROLASE NUDT12"/>
    <property type="match status" value="1"/>
</dbReference>
<dbReference type="Pfam" id="PF00293">
    <property type="entry name" value="NUDIX"/>
    <property type="match status" value="1"/>
</dbReference>
<dbReference type="InterPro" id="IPR015375">
    <property type="entry name" value="NADH_PPase-like_N"/>
</dbReference>
<dbReference type="OrthoDB" id="9791656at2"/>
<keyword evidence="5" id="KW-0479">Metal-binding</keyword>
<sequence length="317" mass="34626">MTSLFFKAGPHEDPSALTAFAGCRIIRDSEHRDEETLEKAAAEPNARFFGFAGGKGIVKHERQVLDPYFARYELAAYSPDPESAILLGREPSGAPLISIKLGLDPEALPGHLKALTTRAAYSESMLDRATLGAFALAVSLNAWIDNHRFCGRCGSPSKSAAGGFRRECTACGNMMFPRTDPVVIMLIVDEAGDRVLLGRSPHFPAGRYSCLAGFLEPGETVEDAVRRETLEESGIRVGAVRYHASQPWPMPHSLMLGCYGKAENFDISPDDAELEDCRWFSRDELAAIVDGTHPDGINAPPDGAIAFRLVRDFLDWK</sequence>
<dbReference type="AlphaFoldDB" id="A0A1U9YZH9"/>
<reference evidence="11 12" key="1">
    <citation type="submission" date="2017-03" db="EMBL/GenBank/DDBJ databases">
        <title>Foreign affairs: Plasmid Transfer between Roseobacters and Rhizobia.</title>
        <authorList>
            <person name="Bartling P."/>
            <person name="Bunk B."/>
            <person name="Overmann J."/>
            <person name="Brinkmann H."/>
            <person name="Petersen J."/>
        </authorList>
    </citation>
    <scope>NUCLEOTIDE SEQUENCE [LARGE SCALE GENOMIC DNA]</scope>
    <source>
        <strain evidence="11 12">MACL11</strain>
    </source>
</reference>
<evidence type="ECO:0000256" key="5">
    <source>
        <dbReference type="ARBA" id="ARBA00022723"/>
    </source>
</evidence>
<comment type="catalytic activity">
    <reaction evidence="9">
        <text>a 5'-end NAD(+)-phospho-ribonucleoside in mRNA + H2O = a 5'-end phospho-adenosine-phospho-ribonucleoside in mRNA + beta-nicotinamide D-ribonucleotide + 2 H(+)</text>
        <dbReference type="Rhea" id="RHEA:60876"/>
        <dbReference type="Rhea" id="RHEA-COMP:15698"/>
        <dbReference type="Rhea" id="RHEA-COMP:15719"/>
        <dbReference type="ChEBI" id="CHEBI:14649"/>
        <dbReference type="ChEBI" id="CHEBI:15377"/>
        <dbReference type="ChEBI" id="CHEBI:15378"/>
        <dbReference type="ChEBI" id="CHEBI:144029"/>
        <dbReference type="ChEBI" id="CHEBI:144051"/>
    </reaction>
    <physiologicalReaction direction="left-to-right" evidence="9">
        <dbReference type="Rhea" id="RHEA:60877"/>
    </physiologicalReaction>
</comment>
<dbReference type="GO" id="GO:0006742">
    <property type="term" value="P:NADP+ catabolic process"/>
    <property type="evidence" value="ECO:0007669"/>
    <property type="project" value="TreeGrafter"/>
</dbReference>
<dbReference type="GO" id="GO:0019677">
    <property type="term" value="P:NAD+ catabolic process"/>
    <property type="evidence" value="ECO:0007669"/>
    <property type="project" value="TreeGrafter"/>
</dbReference>